<protein>
    <submittedName>
        <fullName evidence="3">Uncharacterized protein</fullName>
    </submittedName>
</protein>
<organism evidence="2 3">
    <name type="scientific">Plectus sambesii</name>
    <dbReference type="NCBI Taxonomy" id="2011161"/>
    <lineage>
        <taxon>Eukaryota</taxon>
        <taxon>Metazoa</taxon>
        <taxon>Ecdysozoa</taxon>
        <taxon>Nematoda</taxon>
        <taxon>Chromadorea</taxon>
        <taxon>Plectida</taxon>
        <taxon>Plectina</taxon>
        <taxon>Plectoidea</taxon>
        <taxon>Plectidae</taxon>
        <taxon>Plectus</taxon>
    </lineage>
</organism>
<feature type="region of interest" description="Disordered" evidence="1">
    <location>
        <begin position="81"/>
        <end position="105"/>
    </location>
</feature>
<proteinExistence type="predicted"/>
<reference evidence="3" key="1">
    <citation type="submission" date="2022-11" db="UniProtKB">
        <authorList>
            <consortium name="WormBaseParasite"/>
        </authorList>
    </citation>
    <scope>IDENTIFICATION</scope>
</reference>
<sequence>MFEKSFMDPSKLFKANKASLHRSKACFDLVGLDATPIEAQTDASLSSSPPDDCGSFKENSPTLPKELNECHSDKLKQSMSWLTKSDSERNMPLETRPKRQRQSNENVLNIAAVSKKLATGTLIFSA</sequence>
<feature type="region of interest" description="Disordered" evidence="1">
    <location>
        <begin position="40"/>
        <end position="67"/>
    </location>
</feature>
<evidence type="ECO:0000313" key="3">
    <source>
        <dbReference type="WBParaSite" id="PSAMB.scaffold6928size8574.g29353.t1"/>
    </source>
</evidence>
<dbReference type="Proteomes" id="UP000887566">
    <property type="component" value="Unplaced"/>
</dbReference>
<name>A0A914XBS0_9BILA</name>
<keyword evidence="2" id="KW-1185">Reference proteome</keyword>
<accession>A0A914XBS0</accession>
<evidence type="ECO:0000256" key="1">
    <source>
        <dbReference type="SAM" id="MobiDB-lite"/>
    </source>
</evidence>
<dbReference type="WBParaSite" id="PSAMB.scaffold6928size8574.g29353.t1">
    <property type="protein sequence ID" value="PSAMB.scaffold6928size8574.g29353.t1"/>
    <property type="gene ID" value="PSAMB.scaffold6928size8574.g29353"/>
</dbReference>
<feature type="compositionally biased region" description="Basic and acidic residues" evidence="1">
    <location>
        <begin position="85"/>
        <end position="97"/>
    </location>
</feature>
<evidence type="ECO:0000313" key="2">
    <source>
        <dbReference type="Proteomes" id="UP000887566"/>
    </source>
</evidence>
<dbReference type="AlphaFoldDB" id="A0A914XBS0"/>